<evidence type="ECO:0000259" key="1">
    <source>
        <dbReference type="Pfam" id="PF08241"/>
    </source>
</evidence>
<comment type="caution">
    <text evidence="2">The sequence shown here is derived from an EMBL/GenBank/DDBJ whole genome shotgun (WGS) entry which is preliminary data.</text>
</comment>
<keyword evidence="2" id="KW-0808">Transferase</keyword>
<dbReference type="SUPFAM" id="SSF53335">
    <property type="entry name" value="S-adenosyl-L-methionine-dependent methyltransferases"/>
    <property type="match status" value="1"/>
</dbReference>
<organism evidence="2 3">
    <name type="scientific">Methanospirillum lacunae</name>
    <dbReference type="NCBI Taxonomy" id="668570"/>
    <lineage>
        <taxon>Archaea</taxon>
        <taxon>Methanobacteriati</taxon>
        <taxon>Methanobacteriota</taxon>
        <taxon>Stenosarchaea group</taxon>
        <taxon>Methanomicrobia</taxon>
        <taxon>Methanomicrobiales</taxon>
        <taxon>Methanospirillaceae</taxon>
        <taxon>Methanospirillum</taxon>
    </lineage>
</organism>
<evidence type="ECO:0000313" key="2">
    <source>
        <dbReference type="EMBL" id="PWR73033.1"/>
    </source>
</evidence>
<proteinExistence type="predicted"/>
<dbReference type="GeneID" id="97550033"/>
<sequence>MDSFASGFAKVDKTNDADSFVQYLDLIHSIPFFRESKTQSYCKLNLSPGDSVLEIGCGNGTDLNNLAKSVGNLGMAVGIDISSTMLNAARKNATAINCHPECILCDGLHLAFPTNTFHGVRSDRVIQHTSDPFAVIKEIARVTRPEGRVVIFEPDWETYTLWPGDPKVCRKVMNFWCDNIPSGKVGRLLYAAFSDAALIEIEVYPYTLTVTNLSLARQIFDLDTTFSLAVREGIVNQTEVNQWEEELSQADHTGQFFSTLTFFLVTGKKQSPC</sequence>
<dbReference type="InterPro" id="IPR013216">
    <property type="entry name" value="Methyltransf_11"/>
</dbReference>
<keyword evidence="3" id="KW-1185">Reference proteome</keyword>
<dbReference type="RefSeq" id="WP_109967934.1">
    <property type="nucleotide sequence ID" value="NZ_CP176093.1"/>
</dbReference>
<evidence type="ECO:0000313" key="3">
    <source>
        <dbReference type="Proteomes" id="UP000245657"/>
    </source>
</evidence>
<dbReference type="GO" id="GO:0032259">
    <property type="term" value="P:methylation"/>
    <property type="evidence" value="ECO:0007669"/>
    <property type="project" value="UniProtKB-KW"/>
</dbReference>
<dbReference type="EMBL" id="QGMY01000004">
    <property type="protein sequence ID" value="PWR73033.1"/>
    <property type="molecule type" value="Genomic_DNA"/>
</dbReference>
<dbReference type="GO" id="GO:0008757">
    <property type="term" value="F:S-adenosylmethionine-dependent methyltransferase activity"/>
    <property type="evidence" value="ECO:0007669"/>
    <property type="project" value="InterPro"/>
</dbReference>
<gene>
    <name evidence="2" type="ORF">DK846_05470</name>
</gene>
<dbReference type="InterPro" id="IPR029063">
    <property type="entry name" value="SAM-dependent_MTases_sf"/>
</dbReference>
<dbReference type="PANTHER" id="PTHR43861">
    <property type="entry name" value="TRANS-ACONITATE 2-METHYLTRANSFERASE-RELATED"/>
    <property type="match status" value="1"/>
</dbReference>
<name>A0A2V2NCK0_9EURY</name>
<dbReference type="Gene3D" id="3.40.50.150">
    <property type="entry name" value="Vaccinia Virus protein VP39"/>
    <property type="match status" value="1"/>
</dbReference>
<dbReference type="Proteomes" id="UP000245657">
    <property type="component" value="Unassembled WGS sequence"/>
</dbReference>
<protein>
    <submittedName>
        <fullName evidence="2">Class I SAM-dependent methyltransferase</fullName>
    </submittedName>
</protein>
<dbReference type="CDD" id="cd02440">
    <property type="entry name" value="AdoMet_MTases"/>
    <property type="match status" value="1"/>
</dbReference>
<feature type="domain" description="Methyltransferase type 11" evidence="1">
    <location>
        <begin position="53"/>
        <end position="151"/>
    </location>
</feature>
<dbReference type="OrthoDB" id="1018at2157"/>
<dbReference type="Pfam" id="PF08241">
    <property type="entry name" value="Methyltransf_11"/>
    <property type="match status" value="1"/>
</dbReference>
<keyword evidence="2" id="KW-0489">Methyltransferase</keyword>
<accession>A0A2V2NCK0</accession>
<dbReference type="AlphaFoldDB" id="A0A2V2NCK0"/>
<reference evidence="2 3" key="1">
    <citation type="submission" date="2018-05" db="EMBL/GenBank/DDBJ databases">
        <title>Draft genome of Methanospirillum lacunae Ki8-1.</title>
        <authorList>
            <person name="Dueholm M.S."/>
            <person name="Nielsen P.H."/>
            <person name="Bakmann L.F."/>
            <person name="Otzen D.E."/>
        </authorList>
    </citation>
    <scope>NUCLEOTIDE SEQUENCE [LARGE SCALE GENOMIC DNA]</scope>
    <source>
        <strain evidence="2 3">Ki8-1</strain>
    </source>
</reference>